<dbReference type="PANTHER" id="PTHR46766">
    <property type="entry name" value="GLUTAMINE-RICH PROTEIN 2"/>
    <property type="match status" value="1"/>
</dbReference>
<proteinExistence type="inferred from homology"/>
<sequence>MPHSEGLPPEINSHNIWGGPGADSIEDAVRAWASLRREICDLGSQFDQILLCLMDDWSGPVAIRVIDAATPFLRWLDSLDAKLFATERHIRRIGRAFFNARRDAVHPILIDANRAQVLALTRDNEFGQNNAAIAALEDEYGRYWDQDGRAMWWYRQELSNALSRLTPWQQPPPIANNTGLVQPVPLPTGS</sequence>
<organism evidence="3 4">
    <name type="scientific">Mycobacterium haemophilum</name>
    <dbReference type="NCBI Taxonomy" id="29311"/>
    <lineage>
        <taxon>Bacteria</taxon>
        <taxon>Bacillati</taxon>
        <taxon>Actinomycetota</taxon>
        <taxon>Actinomycetes</taxon>
        <taxon>Mycobacteriales</taxon>
        <taxon>Mycobacteriaceae</taxon>
        <taxon>Mycobacterium</taxon>
    </lineage>
</organism>
<gene>
    <name evidence="3" type="ORF">ABH38_02850</name>
</gene>
<evidence type="ECO:0000313" key="4">
    <source>
        <dbReference type="Proteomes" id="UP000036334"/>
    </source>
</evidence>
<dbReference type="Proteomes" id="UP000036334">
    <property type="component" value="Unassembled WGS sequence"/>
</dbReference>
<dbReference type="PATRIC" id="fig|29311.18.peg.3122"/>
<comment type="caution">
    <text evidence="3">The sequence shown here is derived from an EMBL/GenBank/DDBJ whole genome shotgun (WGS) entry which is preliminary data.</text>
</comment>
<dbReference type="InterPro" id="IPR038332">
    <property type="entry name" value="PPE_sf"/>
</dbReference>
<accession>A0A0I9U8B3</accession>
<evidence type="ECO:0000259" key="2">
    <source>
        <dbReference type="Pfam" id="PF00823"/>
    </source>
</evidence>
<dbReference type="OrthoDB" id="4752337at2"/>
<dbReference type="Pfam" id="PF00823">
    <property type="entry name" value="PPE"/>
    <property type="match status" value="1"/>
</dbReference>
<comment type="similarity">
    <text evidence="1">Belongs to the mycobacterial PPE family.</text>
</comment>
<name>A0A0I9U8B3_9MYCO</name>
<protein>
    <recommendedName>
        <fullName evidence="2">PPE domain-containing protein</fullName>
    </recommendedName>
</protein>
<dbReference type="EMBL" id="LDPR01000002">
    <property type="protein sequence ID" value="KLO38379.1"/>
    <property type="molecule type" value="Genomic_DNA"/>
</dbReference>
<evidence type="ECO:0000256" key="1">
    <source>
        <dbReference type="ARBA" id="ARBA00010652"/>
    </source>
</evidence>
<keyword evidence="4" id="KW-1185">Reference proteome</keyword>
<dbReference type="STRING" id="1202450.B586_04800"/>
<dbReference type="InterPro" id="IPR000030">
    <property type="entry name" value="PPE_dom"/>
</dbReference>
<dbReference type="RefSeq" id="WP_047316755.1">
    <property type="nucleotide sequence ID" value="NZ_LDPQ01000038.1"/>
</dbReference>
<dbReference type="GO" id="GO:0052572">
    <property type="term" value="P:response to host immune response"/>
    <property type="evidence" value="ECO:0007669"/>
    <property type="project" value="TreeGrafter"/>
</dbReference>
<dbReference type="PANTHER" id="PTHR46766:SF1">
    <property type="entry name" value="GLUTAMINE-RICH PROTEIN 2"/>
    <property type="match status" value="1"/>
</dbReference>
<evidence type="ECO:0000313" key="3">
    <source>
        <dbReference type="EMBL" id="KLO38379.1"/>
    </source>
</evidence>
<dbReference type="Gene3D" id="1.20.1260.20">
    <property type="entry name" value="PPE superfamily"/>
    <property type="match status" value="1"/>
</dbReference>
<dbReference type="AlphaFoldDB" id="A0A0I9U8B3"/>
<reference evidence="3 4" key="1">
    <citation type="submission" date="2015-05" db="EMBL/GenBank/DDBJ databases">
        <title>Genome sequence of Mycobacterium haemophilum.</title>
        <authorList>
            <person name="Greninger A.L."/>
            <person name="Cunningham G."/>
            <person name="Miller S."/>
        </authorList>
    </citation>
    <scope>NUCLEOTIDE SEQUENCE [LARGE SCALE GENOMIC DNA]</scope>
    <source>
        <strain evidence="4">UC1</strain>
    </source>
</reference>
<feature type="domain" description="PPE" evidence="2">
    <location>
        <begin position="7"/>
        <end position="166"/>
    </location>
</feature>
<dbReference type="SUPFAM" id="SSF140459">
    <property type="entry name" value="PE/PPE dimer-like"/>
    <property type="match status" value="1"/>
</dbReference>